<dbReference type="Proteomes" id="UP000887565">
    <property type="component" value="Unplaced"/>
</dbReference>
<keyword evidence="1" id="KW-1185">Reference proteome</keyword>
<name>A0A915J3R9_ROMCU</name>
<sequence>MPEPKAWEIIYDLSMSSSDLEISYQGASLLPKKLIRISGLQEMTNPLAICGLIILLASCDILETR</sequence>
<proteinExistence type="predicted"/>
<dbReference type="WBParaSite" id="nRc.2.0.1.t21066-RA">
    <property type="protein sequence ID" value="nRc.2.0.1.t21066-RA"/>
    <property type="gene ID" value="nRc.2.0.1.g21066"/>
</dbReference>
<organism evidence="1 2">
    <name type="scientific">Romanomermis culicivorax</name>
    <name type="common">Nematode worm</name>
    <dbReference type="NCBI Taxonomy" id="13658"/>
    <lineage>
        <taxon>Eukaryota</taxon>
        <taxon>Metazoa</taxon>
        <taxon>Ecdysozoa</taxon>
        <taxon>Nematoda</taxon>
        <taxon>Enoplea</taxon>
        <taxon>Dorylaimia</taxon>
        <taxon>Mermithida</taxon>
        <taxon>Mermithoidea</taxon>
        <taxon>Mermithidae</taxon>
        <taxon>Romanomermis</taxon>
    </lineage>
</organism>
<reference evidence="2" key="1">
    <citation type="submission" date="2022-11" db="UniProtKB">
        <authorList>
            <consortium name="WormBaseParasite"/>
        </authorList>
    </citation>
    <scope>IDENTIFICATION</scope>
</reference>
<evidence type="ECO:0000313" key="2">
    <source>
        <dbReference type="WBParaSite" id="nRc.2.0.1.t21066-RA"/>
    </source>
</evidence>
<evidence type="ECO:0000313" key="1">
    <source>
        <dbReference type="Proteomes" id="UP000887565"/>
    </source>
</evidence>
<protein>
    <submittedName>
        <fullName evidence="2">Uncharacterized protein</fullName>
    </submittedName>
</protein>
<dbReference type="AlphaFoldDB" id="A0A915J3R9"/>
<accession>A0A915J3R9</accession>